<keyword evidence="3" id="KW-1185">Reference proteome</keyword>
<keyword evidence="1" id="KW-0732">Signal</keyword>
<sequence>MNTLFYMCMLYALVLQTVLPSERERERGRVHLWRVLYMEKTGGEEEVGGGGGDVGIRMGKMRFSRGSCRPGEGGGMGWASVFVQKK</sequence>
<gene>
    <name evidence="2" type="ORF">LX32DRAFT_340330</name>
</gene>
<dbReference type="AlphaFoldDB" id="A0AAD9HVM6"/>
<organism evidence="2 3">
    <name type="scientific">Colletotrichum zoysiae</name>
    <dbReference type="NCBI Taxonomy" id="1216348"/>
    <lineage>
        <taxon>Eukaryota</taxon>
        <taxon>Fungi</taxon>
        <taxon>Dikarya</taxon>
        <taxon>Ascomycota</taxon>
        <taxon>Pezizomycotina</taxon>
        <taxon>Sordariomycetes</taxon>
        <taxon>Hypocreomycetidae</taxon>
        <taxon>Glomerellales</taxon>
        <taxon>Glomerellaceae</taxon>
        <taxon>Colletotrichum</taxon>
        <taxon>Colletotrichum graminicola species complex</taxon>
    </lineage>
</organism>
<proteinExistence type="predicted"/>
<evidence type="ECO:0000313" key="3">
    <source>
        <dbReference type="Proteomes" id="UP001232148"/>
    </source>
</evidence>
<dbReference type="EMBL" id="MU842812">
    <property type="protein sequence ID" value="KAK2034824.1"/>
    <property type="molecule type" value="Genomic_DNA"/>
</dbReference>
<name>A0AAD9HVM6_9PEZI</name>
<reference evidence="2" key="1">
    <citation type="submission" date="2021-06" db="EMBL/GenBank/DDBJ databases">
        <title>Comparative genomics, transcriptomics and evolutionary studies reveal genomic signatures of adaptation to plant cell wall in hemibiotrophic fungi.</title>
        <authorList>
            <consortium name="DOE Joint Genome Institute"/>
            <person name="Baroncelli R."/>
            <person name="Diaz J.F."/>
            <person name="Benocci T."/>
            <person name="Peng M."/>
            <person name="Battaglia E."/>
            <person name="Haridas S."/>
            <person name="Andreopoulos W."/>
            <person name="Labutti K."/>
            <person name="Pangilinan J."/>
            <person name="Floch G.L."/>
            <person name="Makela M.R."/>
            <person name="Henrissat B."/>
            <person name="Grigoriev I.V."/>
            <person name="Crouch J.A."/>
            <person name="De Vries R.P."/>
            <person name="Sukno S.A."/>
            <person name="Thon M.R."/>
        </authorList>
    </citation>
    <scope>NUCLEOTIDE SEQUENCE</scope>
    <source>
        <strain evidence="2">MAFF235873</strain>
    </source>
</reference>
<dbReference type="Proteomes" id="UP001232148">
    <property type="component" value="Unassembled WGS sequence"/>
</dbReference>
<evidence type="ECO:0000256" key="1">
    <source>
        <dbReference type="SAM" id="SignalP"/>
    </source>
</evidence>
<evidence type="ECO:0008006" key="4">
    <source>
        <dbReference type="Google" id="ProtNLM"/>
    </source>
</evidence>
<comment type="caution">
    <text evidence="2">The sequence shown here is derived from an EMBL/GenBank/DDBJ whole genome shotgun (WGS) entry which is preliminary data.</text>
</comment>
<feature type="chain" id="PRO_5042159068" description="Secreted protein" evidence="1">
    <location>
        <begin position="21"/>
        <end position="86"/>
    </location>
</feature>
<protein>
    <recommendedName>
        <fullName evidence="4">Secreted protein</fullName>
    </recommendedName>
</protein>
<feature type="signal peptide" evidence="1">
    <location>
        <begin position="1"/>
        <end position="20"/>
    </location>
</feature>
<evidence type="ECO:0000313" key="2">
    <source>
        <dbReference type="EMBL" id="KAK2034824.1"/>
    </source>
</evidence>
<accession>A0AAD9HVM6</accession>